<evidence type="ECO:0000259" key="1">
    <source>
        <dbReference type="Pfam" id="PF09995"/>
    </source>
</evidence>
<dbReference type="STRING" id="121292.AU252_13800"/>
<accession>A0A0U3RAC0</accession>
<reference evidence="2 3" key="1">
    <citation type="submission" date="2015-12" db="EMBL/GenBank/DDBJ databases">
        <authorList>
            <person name="Shamseldin A."/>
            <person name="Moawad H."/>
            <person name="Abd El-Rahim W.M."/>
            <person name="Sadowsky M.J."/>
        </authorList>
    </citation>
    <scope>NUCLEOTIDE SEQUENCE [LARGE SCALE GENOMIC DNA]</scope>
    <source>
        <strain evidence="2 3">Ar51</strain>
    </source>
</reference>
<dbReference type="PANTHER" id="PTHR36151:SF3">
    <property type="entry name" value="ER-BOUND OXYGENASE MPAB_MPAB'_RUBBER OXYGENASE CATALYTIC DOMAIN-CONTAINING PROTEIN"/>
    <property type="match status" value="1"/>
</dbReference>
<dbReference type="AlphaFoldDB" id="A0A0U3RAC0"/>
<feature type="domain" description="ER-bound oxygenase mpaB/mpaB'/Rubber oxygenase catalytic" evidence="1">
    <location>
        <begin position="8"/>
        <end position="231"/>
    </location>
</feature>
<name>A0A0U3RAC0_9MICC</name>
<protein>
    <recommendedName>
        <fullName evidence="1">ER-bound oxygenase mpaB/mpaB'/Rubber oxygenase catalytic domain-containing protein</fullName>
    </recommendedName>
</protein>
<dbReference type="EMBL" id="CP013747">
    <property type="protein sequence ID" value="ALV42097.1"/>
    <property type="molecule type" value="Genomic_DNA"/>
</dbReference>
<dbReference type="RefSeq" id="WP_058931219.1">
    <property type="nucleotide sequence ID" value="NZ_CP013747.1"/>
</dbReference>
<dbReference type="Proteomes" id="UP000065151">
    <property type="component" value="Chromosome"/>
</dbReference>
<dbReference type="InterPro" id="IPR018713">
    <property type="entry name" value="MPAB/Lcp_cat_dom"/>
</dbReference>
<sequence>MVRNLADIGAEGVLLAGAGRAILLQIANPAVGHGVAEHSDFIARPLDRFRATVTYVYAVVYGTEAQVAAVRRSVNRAHSAVRRKPESGSHGYSAFDAQAQLWVVATLYDTAITVYEKIYGPLDDEAADLMYSDYARIGTVLQLPANLWPADRTAFRTYWDTSLLTLELDAVTAGVGRDLLYPPAGPLWLRMSMPLIRFVTAGLLPDHLRAGFGLPWSDRHSRLFERTTRWSALVYPRLPRLLRHCVKNYCLGRLRTS</sequence>
<dbReference type="GO" id="GO:0016491">
    <property type="term" value="F:oxidoreductase activity"/>
    <property type="evidence" value="ECO:0007669"/>
    <property type="project" value="InterPro"/>
</dbReference>
<evidence type="ECO:0000313" key="2">
    <source>
        <dbReference type="EMBL" id="ALV42097.1"/>
    </source>
</evidence>
<dbReference type="PANTHER" id="PTHR36151">
    <property type="entry name" value="BLR2777 PROTEIN"/>
    <property type="match status" value="1"/>
</dbReference>
<organism evidence="2">
    <name type="scientific">Pseudarthrobacter sulfonivorans</name>
    <dbReference type="NCBI Taxonomy" id="121292"/>
    <lineage>
        <taxon>Bacteria</taxon>
        <taxon>Bacillati</taxon>
        <taxon>Actinomycetota</taxon>
        <taxon>Actinomycetes</taxon>
        <taxon>Micrococcales</taxon>
        <taxon>Micrococcaceae</taxon>
        <taxon>Pseudarthrobacter</taxon>
    </lineage>
</organism>
<dbReference type="KEGG" id="psul:AU252_13800"/>
<proteinExistence type="predicted"/>
<dbReference type="Pfam" id="PF09995">
    <property type="entry name" value="MPAB_Lcp_cat"/>
    <property type="match status" value="1"/>
</dbReference>
<gene>
    <name evidence="2" type="ORF">AU252_13800</name>
</gene>
<evidence type="ECO:0000313" key="3">
    <source>
        <dbReference type="Proteomes" id="UP000065151"/>
    </source>
</evidence>